<dbReference type="EMBL" id="JBBMQO010000002">
    <property type="protein sequence ID" value="MEM5500555.1"/>
    <property type="molecule type" value="Genomic_DNA"/>
</dbReference>
<comment type="caution">
    <text evidence="8">The sequence shown here is derived from an EMBL/GenBank/DDBJ whole genome shotgun (WGS) entry which is preliminary data.</text>
</comment>
<gene>
    <name evidence="8" type="ORF">WNY59_03025</name>
</gene>
<dbReference type="InterPro" id="IPR027385">
    <property type="entry name" value="Beta-barrel_OMP"/>
</dbReference>
<dbReference type="Proteomes" id="UP001477870">
    <property type="component" value="Unassembled WGS sequence"/>
</dbReference>
<feature type="chain" id="PRO_5046120671" evidence="6">
    <location>
        <begin position="24"/>
        <end position="217"/>
    </location>
</feature>
<dbReference type="Pfam" id="PF13505">
    <property type="entry name" value="OMP_b-brl"/>
    <property type="match status" value="1"/>
</dbReference>
<keyword evidence="4" id="KW-0998">Cell outer membrane</keyword>
<feature type="domain" description="Outer membrane protein beta-barrel" evidence="7">
    <location>
        <begin position="39"/>
        <end position="217"/>
    </location>
</feature>
<evidence type="ECO:0000256" key="2">
    <source>
        <dbReference type="ARBA" id="ARBA00022729"/>
    </source>
</evidence>
<evidence type="ECO:0000256" key="5">
    <source>
        <dbReference type="ARBA" id="ARBA00038306"/>
    </source>
</evidence>
<evidence type="ECO:0000313" key="8">
    <source>
        <dbReference type="EMBL" id="MEM5500555.1"/>
    </source>
</evidence>
<dbReference type="Gene3D" id="2.40.160.20">
    <property type="match status" value="1"/>
</dbReference>
<proteinExistence type="inferred from homology"/>
<keyword evidence="2 6" id="KW-0732">Signal</keyword>
<protein>
    <submittedName>
        <fullName evidence="8">Outer membrane protein</fullName>
    </submittedName>
</protein>
<reference evidence="8 9" key="1">
    <citation type="submission" date="2024-03" db="EMBL/GenBank/DDBJ databases">
        <title>Community enrichment and isolation of bacterial strains for fucoidan degradation.</title>
        <authorList>
            <person name="Sichert A."/>
        </authorList>
    </citation>
    <scope>NUCLEOTIDE SEQUENCE [LARGE SCALE GENOMIC DNA]</scope>
    <source>
        <strain evidence="8 9">AS62</strain>
    </source>
</reference>
<evidence type="ECO:0000256" key="6">
    <source>
        <dbReference type="SAM" id="SignalP"/>
    </source>
</evidence>
<comment type="similarity">
    <text evidence="5">Belongs to the Omp25/RopB family.</text>
</comment>
<dbReference type="InterPro" id="IPR011250">
    <property type="entry name" value="OMP/PagP_B-barrel"/>
</dbReference>
<dbReference type="RefSeq" id="WP_342846818.1">
    <property type="nucleotide sequence ID" value="NZ_JBBMQO010000002.1"/>
</dbReference>
<feature type="signal peptide" evidence="6">
    <location>
        <begin position="1"/>
        <end position="23"/>
    </location>
</feature>
<keyword evidence="9" id="KW-1185">Reference proteome</keyword>
<name>A0ABU9T3Z0_9HYPH</name>
<dbReference type="InterPro" id="IPR051692">
    <property type="entry name" value="OMP-like"/>
</dbReference>
<dbReference type="SUPFAM" id="SSF56925">
    <property type="entry name" value="OMPA-like"/>
    <property type="match status" value="1"/>
</dbReference>
<evidence type="ECO:0000256" key="4">
    <source>
        <dbReference type="ARBA" id="ARBA00023237"/>
    </source>
</evidence>
<evidence type="ECO:0000256" key="3">
    <source>
        <dbReference type="ARBA" id="ARBA00023136"/>
    </source>
</evidence>
<dbReference type="PANTHER" id="PTHR34001:SF3">
    <property type="entry name" value="BLL7405 PROTEIN"/>
    <property type="match status" value="1"/>
</dbReference>
<evidence type="ECO:0000259" key="7">
    <source>
        <dbReference type="Pfam" id="PF13505"/>
    </source>
</evidence>
<keyword evidence="3" id="KW-0472">Membrane</keyword>
<evidence type="ECO:0000313" key="9">
    <source>
        <dbReference type="Proteomes" id="UP001477870"/>
    </source>
</evidence>
<sequence length="217" mass="22057">MRTNFLKAGAAVAALLIAAPAIAADAIEAPPEPPVSNYVEAAPANTWSGIYGGASLGYSWGKFDTSGGDVDAKGLSGLGFVGVNGQSGSIVYGVEGDLGYSDAKESIGGGAEIKQGLFGSARARLGYAFDPFMLYGTAGVAATQAKVSDAIGSDKNTHLGWTVGVGGEALVTENIFTRVEYRYSDYGSKDYNTGATGTAISSGFSDHSVRAGIGLKF</sequence>
<dbReference type="PANTHER" id="PTHR34001">
    <property type="entry name" value="BLL7405 PROTEIN"/>
    <property type="match status" value="1"/>
</dbReference>
<evidence type="ECO:0000256" key="1">
    <source>
        <dbReference type="ARBA" id="ARBA00004442"/>
    </source>
</evidence>
<comment type="subcellular location">
    <subcellularLocation>
        <location evidence="1">Cell outer membrane</location>
    </subcellularLocation>
</comment>
<organism evidence="8 9">
    <name type="scientific">Ahrensia kielensis</name>
    <dbReference type="NCBI Taxonomy" id="76980"/>
    <lineage>
        <taxon>Bacteria</taxon>
        <taxon>Pseudomonadati</taxon>
        <taxon>Pseudomonadota</taxon>
        <taxon>Alphaproteobacteria</taxon>
        <taxon>Hyphomicrobiales</taxon>
        <taxon>Ahrensiaceae</taxon>
        <taxon>Ahrensia</taxon>
    </lineage>
</organism>
<accession>A0ABU9T3Z0</accession>